<evidence type="ECO:0000256" key="1">
    <source>
        <dbReference type="ARBA" id="ARBA00022842"/>
    </source>
</evidence>
<dbReference type="SUPFAM" id="SSF53448">
    <property type="entry name" value="Nucleotide-diphospho-sugar transferases"/>
    <property type="match status" value="1"/>
</dbReference>
<sequence length="263" mass="27227">MSTLFHAVVLAGDRGPDDPVARHAGAACKALVPVAGQPMLLRVLDALAASTAVSRVTLVGPTQEQIAACPPLARRIAGGELAWLAPAPSPSQSALAGLASVPAGTPVLLTTADHALLQAAWVDAFCGAAEATGKDAVVGLARHAAVQAAFPQSRRTALRFRDGAYCGCNLFAFLSPAGRRAPEFWRRIEQQRKKPHRLAAALGPGTLLAYLCGWLTLEAGLGRLSRRVGAQLGAVLLDDPRAAVDVDSVADFELVERLLAGAG</sequence>
<keyword evidence="1" id="KW-0460">Magnesium</keyword>
<dbReference type="Pfam" id="PF12804">
    <property type="entry name" value="NTP_transf_3"/>
    <property type="match status" value="1"/>
</dbReference>
<dbReference type="InterPro" id="IPR029044">
    <property type="entry name" value="Nucleotide-diphossugar_trans"/>
</dbReference>
<accession>A0A1B1YTY4</accession>
<protein>
    <recommendedName>
        <fullName evidence="2">MobA-like NTP transferase domain-containing protein</fullName>
    </recommendedName>
</protein>
<dbReference type="RefSeq" id="WP_068804377.1">
    <property type="nucleotide sequence ID" value="NZ_CP014671.1"/>
</dbReference>
<evidence type="ECO:0000313" key="3">
    <source>
        <dbReference type="EMBL" id="ANX04304.1"/>
    </source>
</evidence>
<dbReference type="InParanoid" id="A0A1B1YTY4"/>
<keyword evidence="4" id="KW-1185">Reference proteome</keyword>
<dbReference type="EMBL" id="CP014671">
    <property type="protein sequence ID" value="ANX04304.1"/>
    <property type="molecule type" value="Genomic_DNA"/>
</dbReference>
<evidence type="ECO:0000259" key="2">
    <source>
        <dbReference type="Pfam" id="PF12804"/>
    </source>
</evidence>
<organism evidence="3 4">
    <name type="scientific">Immundisolibacter cernigliae</name>
    <dbReference type="NCBI Taxonomy" id="1810504"/>
    <lineage>
        <taxon>Bacteria</taxon>
        <taxon>Pseudomonadati</taxon>
        <taxon>Pseudomonadota</taxon>
        <taxon>Gammaproteobacteria</taxon>
        <taxon>Immundisolibacterales</taxon>
        <taxon>Immundisolibacteraceae</taxon>
        <taxon>Immundisolibacter</taxon>
    </lineage>
</organism>
<dbReference type="InterPro" id="IPR025877">
    <property type="entry name" value="MobA-like_NTP_Trfase"/>
</dbReference>
<gene>
    <name evidence="3" type="ORF">PG2T_09035</name>
</gene>
<feature type="domain" description="MobA-like NTP transferase" evidence="2">
    <location>
        <begin position="7"/>
        <end position="143"/>
    </location>
</feature>
<dbReference type="KEGG" id="gbi:PG2T_09035"/>
<dbReference type="OrthoDB" id="159246at2"/>
<reference evidence="4" key="1">
    <citation type="submission" date="2016-03" db="EMBL/GenBank/DDBJ databases">
        <title>Complete genome sequence of Solimmundus cernigliae, representing a novel lineage of polycyclic aromatic hydrocarbon degraders within the Gammaproteobacteria.</title>
        <authorList>
            <person name="Singleton D.R."/>
            <person name="Dickey A.N."/>
            <person name="Scholl E.H."/>
            <person name="Wright F.A."/>
            <person name="Aitken M.D."/>
        </authorList>
    </citation>
    <scope>NUCLEOTIDE SEQUENCE [LARGE SCALE GENOMIC DNA]</scope>
    <source>
        <strain evidence="4">TR3.2</strain>
    </source>
</reference>
<dbReference type="GO" id="GO:0016779">
    <property type="term" value="F:nucleotidyltransferase activity"/>
    <property type="evidence" value="ECO:0007669"/>
    <property type="project" value="UniProtKB-ARBA"/>
</dbReference>
<dbReference type="AlphaFoldDB" id="A0A1B1YTY4"/>
<dbReference type="STRING" id="1810504.PG2T_09035"/>
<name>A0A1B1YTY4_9GAMM</name>
<proteinExistence type="predicted"/>
<dbReference type="Gene3D" id="3.90.550.10">
    <property type="entry name" value="Spore Coat Polysaccharide Biosynthesis Protein SpsA, Chain A"/>
    <property type="match status" value="1"/>
</dbReference>
<dbReference type="Proteomes" id="UP000092952">
    <property type="component" value="Chromosome"/>
</dbReference>
<evidence type="ECO:0000313" key="4">
    <source>
        <dbReference type="Proteomes" id="UP000092952"/>
    </source>
</evidence>